<feature type="compositionally biased region" description="Low complexity" evidence="1">
    <location>
        <begin position="8"/>
        <end position="27"/>
    </location>
</feature>
<feature type="signal peptide" evidence="3">
    <location>
        <begin position="1"/>
        <end position="20"/>
    </location>
</feature>
<feature type="transmembrane region" description="Helical" evidence="2">
    <location>
        <begin position="46"/>
        <end position="64"/>
    </location>
</feature>
<feature type="region of interest" description="Disordered" evidence="1">
    <location>
        <begin position="1"/>
        <end position="27"/>
    </location>
</feature>
<dbReference type="AlphaFoldDB" id="A0AAI8SPB1"/>
<evidence type="ECO:0000256" key="2">
    <source>
        <dbReference type="SAM" id="Phobius"/>
    </source>
</evidence>
<reference evidence="4 5" key="1">
    <citation type="submission" date="2019-09" db="EMBL/GenBank/DDBJ databases">
        <title>Complete genome sequence of Mycobacterium avium subsp. hominissuis strain JP-H-1.</title>
        <authorList>
            <person name="Kinoshita Y."/>
            <person name="Niwa H."/>
            <person name="Uchida-Fujii E."/>
            <person name="Nukada T."/>
        </authorList>
    </citation>
    <scope>NUCLEOTIDE SEQUENCE [LARGE SCALE GENOMIC DNA]</scope>
    <source>
        <strain evidence="4 5">JP-H-1</strain>
    </source>
</reference>
<keyword evidence="2" id="KW-1133">Transmembrane helix</keyword>
<evidence type="ECO:0000256" key="3">
    <source>
        <dbReference type="SAM" id="SignalP"/>
    </source>
</evidence>
<name>A0AAI8SPB1_MYCAV</name>
<gene>
    <name evidence="4" type="ORF">JPH1_32680</name>
</gene>
<feature type="compositionally biased region" description="Polar residues" evidence="1">
    <location>
        <begin position="93"/>
        <end position="104"/>
    </location>
</feature>
<evidence type="ECO:0000313" key="5">
    <source>
        <dbReference type="Proteomes" id="UP000327362"/>
    </source>
</evidence>
<feature type="chain" id="PRO_5042485384" evidence="3">
    <location>
        <begin position="21"/>
        <end position="104"/>
    </location>
</feature>
<keyword evidence="2" id="KW-0812">Transmembrane</keyword>
<sequence length="104" mass="10390">MIQAKAMAATVPTAPSSAPATPAPITTPVEWRRSGGWCAAGGGAGVVVLMSSFVVMVATVGAAAEVDLKEGLSAEPQAPLAFPEERSGVVPASQRQRVSAGQTS</sequence>
<accession>A0AAI8SPB1</accession>
<dbReference type="Proteomes" id="UP000327362">
    <property type="component" value="Chromosome"/>
</dbReference>
<keyword evidence="2" id="KW-0472">Membrane</keyword>
<feature type="region of interest" description="Disordered" evidence="1">
    <location>
        <begin position="77"/>
        <end position="104"/>
    </location>
</feature>
<keyword evidence="3" id="KW-0732">Signal</keyword>
<protein>
    <submittedName>
        <fullName evidence="4">Uncharacterized protein</fullName>
    </submittedName>
</protein>
<organism evidence="4 5">
    <name type="scientific">Mycobacterium avium subsp. hominissuis</name>
    <dbReference type="NCBI Taxonomy" id="439334"/>
    <lineage>
        <taxon>Bacteria</taxon>
        <taxon>Bacillati</taxon>
        <taxon>Actinomycetota</taxon>
        <taxon>Actinomycetes</taxon>
        <taxon>Mycobacteriales</taxon>
        <taxon>Mycobacteriaceae</taxon>
        <taxon>Mycobacterium</taxon>
        <taxon>Mycobacterium avium complex (MAC)</taxon>
    </lineage>
</organism>
<evidence type="ECO:0000256" key="1">
    <source>
        <dbReference type="SAM" id="MobiDB-lite"/>
    </source>
</evidence>
<evidence type="ECO:0000313" key="4">
    <source>
        <dbReference type="EMBL" id="BBN48793.1"/>
    </source>
</evidence>
<proteinExistence type="predicted"/>
<dbReference type="EMBL" id="AP020326">
    <property type="protein sequence ID" value="BBN48793.1"/>
    <property type="molecule type" value="Genomic_DNA"/>
</dbReference>